<protein>
    <submittedName>
        <fullName evidence="2">Uncharacterized protein</fullName>
    </submittedName>
</protein>
<proteinExistence type="predicted"/>
<keyword evidence="3" id="KW-1185">Reference proteome</keyword>
<evidence type="ECO:0000313" key="2">
    <source>
        <dbReference type="EMBL" id="KAK0624815.1"/>
    </source>
</evidence>
<dbReference type="EMBL" id="JAULSR010000003">
    <property type="protein sequence ID" value="KAK0624815.1"/>
    <property type="molecule type" value="Genomic_DNA"/>
</dbReference>
<evidence type="ECO:0000313" key="3">
    <source>
        <dbReference type="Proteomes" id="UP001174934"/>
    </source>
</evidence>
<feature type="region of interest" description="Disordered" evidence="1">
    <location>
        <begin position="121"/>
        <end position="160"/>
    </location>
</feature>
<feature type="compositionally biased region" description="Basic and acidic residues" evidence="1">
    <location>
        <begin position="136"/>
        <end position="151"/>
    </location>
</feature>
<comment type="caution">
    <text evidence="2">The sequence shown here is derived from an EMBL/GenBank/DDBJ whole genome shotgun (WGS) entry which is preliminary data.</text>
</comment>
<dbReference type="AlphaFoldDB" id="A0AA40C4K8"/>
<reference evidence="2" key="1">
    <citation type="submission" date="2023-06" db="EMBL/GenBank/DDBJ databases">
        <title>Genome-scale phylogeny and comparative genomics of the fungal order Sordariales.</title>
        <authorList>
            <consortium name="Lawrence Berkeley National Laboratory"/>
            <person name="Hensen N."/>
            <person name="Bonometti L."/>
            <person name="Westerberg I."/>
            <person name="Brannstrom I.O."/>
            <person name="Guillou S."/>
            <person name="Cros-Aarteil S."/>
            <person name="Calhoun S."/>
            <person name="Haridas S."/>
            <person name="Kuo A."/>
            <person name="Mondo S."/>
            <person name="Pangilinan J."/>
            <person name="Riley R."/>
            <person name="LaButti K."/>
            <person name="Andreopoulos B."/>
            <person name="Lipzen A."/>
            <person name="Chen C."/>
            <person name="Yanf M."/>
            <person name="Daum C."/>
            <person name="Ng V."/>
            <person name="Clum A."/>
            <person name="Steindorff A."/>
            <person name="Ohm R."/>
            <person name="Martin F."/>
            <person name="Silar P."/>
            <person name="Natvig D."/>
            <person name="Lalanne C."/>
            <person name="Gautier V."/>
            <person name="Ament-velasquez S.L."/>
            <person name="Kruys A."/>
            <person name="Hutchinson M.I."/>
            <person name="Powell A.J."/>
            <person name="Barry K."/>
            <person name="Miller A.N."/>
            <person name="Grigoriev I.V."/>
            <person name="Debuchy R."/>
            <person name="Gladieux P."/>
            <person name="Thoren M.H."/>
            <person name="Johannesson H."/>
        </authorList>
    </citation>
    <scope>NUCLEOTIDE SEQUENCE</scope>
    <source>
        <strain evidence="2">SMH3391-2</strain>
    </source>
</reference>
<gene>
    <name evidence="2" type="ORF">B0T17DRAFT_616982</name>
</gene>
<sequence length="160" mass="18791">MLSRSVGVTQYLLNNILLQMVLPTLQEHRNLFPTIDESSSRVRDILALEGPADEEPAFEAPATLTEEERARLTKDERERLEQEEWQQICHWKHAYHRHMFDYHYSICNNISTYGLVTELKDSPGESSSGGKKGKGKGKDRDKGKDKWWWKGKERKGRFWW</sequence>
<name>A0AA40C4K8_9PEZI</name>
<organism evidence="2 3">
    <name type="scientific">Bombardia bombarda</name>
    <dbReference type="NCBI Taxonomy" id="252184"/>
    <lineage>
        <taxon>Eukaryota</taxon>
        <taxon>Fungi</taxon>
        <taxon>Dikarya</taxon>
        <taxon>Ascomycota</taxon>
        <taxon>Pezizomycotina</taxon>
        <taxon>Sordariomycetes</taxon>
        <taxon>Sordariomycetidae</taxon>
        <taxon>Sordariales</taxon>
        <taxon>Lasiosphaeriaceae</taxon>
        <taxon>Bombardia</taxon>
    </lineage>
</organism>
<accession>A0AA40C4K8</accession>
<dbReference type="Proteomes" id="UP001174934">
    <property type="component" value="Unassembled WGS sequence"/>
</dbReference>
<evidence type="ECO:0000256" key="1">
    <source>
        <dbReference type="SAM" id="MobiDB-lite"/>
    </source>
</evidence>